<reference evidence="1" key="1">
    <citation type="submission" date="2018-05" db="EMBL/GenBank/DDBJ databases">
        <authorList>
            <person name="Lanie J.A."/>
            <person name="Ng W.-L."/>
            <person name="Kazmierczak K.M."/>
            <person name="Andrzejewski T.M."/>
            <person name="Davidsen T.M."/>
            <person name="Wayne K.J."/>
            <person name="Tettelin H."/>
            <person name="Glass J.I."/>
            <person name="Rusch D."/>
            <person name="Podicherti R."/>
            <person name="Tsui H.-C.T."/>
            <person name="Winkler M.E."/>
        </authorList>
    </citation>
    <scope>NUCLEOTIDE SEQUENCE</scope>
</reference>
<accession>A0A383EF28</accession>
<gene>
    <name evidence="1" type="ORF">METZ01_LOCUS508301</name>
</gene>
<proteinExistence type="predicted"/>
<sequence>MAKLRVVYDVLYDLPEGLEINQLIIQGDPV</sequence>
<evidence type="ECO:0000313" key="1">
    <source>
        <dbReference type="EMBL" id="SVE55447.1"/>
    </source>
</evidence>
<dbReference type="AlphaFoldDB" id="A0A383EF28"/>
<dbReference type="EMBL" id="UINC01225396">
    <property type="protein sequence ID" value="SVE55447.1"/>
    <property type="molecule type" value="Genomic_DNA"/>
</dbReference>
<name>A0A383EF28_9ZZZZ</name>
<organism evidence="1">
    <name type="scientific">marine metagenome</name>
    <dbReference type="NCBI Taxonomy" id="408172"/>
    <lineage>
        <taxon>unclassified sequences</taxon>
        <taxon>metagenomes</taxon>
        <taxon>ecological metagenomes</taxon>
    </lineage>
</organism>
<protein>
    <submittedName>
        <fullName evidence="1">Uncharacterized protein</fullName>
    </submittedName>
</protein>